<protein>
    <submittedName>
        <fullName evidence="1">Uncharacterized protein</fullName>
    </submittedName>
</protein>
<name>A0A7S1S7N9_ALECA</name>
<accession>A0A7S1S7N9</accession>
<evidence type="ECO:0000313" key="1">
    <source>
        <dbReference type="EMBL" id="CAD9187058.1"/>
    </source>
</evidence>
<proteinExistence type="predicted"/>
<gene>
    <name evidence="1" type="ORF">ACAT0790_LOCUS63832</name>
</gene>
<organism evidence="1">
    <name type="scientific">Alexandrium catenella</name>
    <name type="common">Red tide dinoflagellate</name>
    <name type="synonym">Gonyaulax catenella</name>
    <dbReference type="NCBI Taxonomy" id="2925"/>
    <lineage>
        <taxon>Eukaryota</taxon>
        <taxon>Sar</taxon>
        <taxon>Alveolata</taxon>
        <taxon>Dinophyceae</taxon>
        <taxon>Gonyaulacales</taxon>
        <taxon>Pyrocystaceae</taxon>
        <taxon>Alexandrium</taxon>
    </lineage>
</organism>
<dbReference type="EMBL" id="HBGE01107012">
    <property type="protein sequence ID" value="CAD9187058.1"/>
    <property type="molecule type" value="Transcribed_RNA"/>
</dbReference>
<reference evidence="1" key="1">
    <citation type="submission" date="2021-01" db="EMBL/GenBank/DDBJ databases">
        <authorList>
            <person name="Corre E."/>
            <person name="Pelletier E."/>
            <person name="Niang G."/>
            <person name="Scheremetjew M."/>
            <person name="Finn R."/>
            <person name="Kale V."/>
            <person name="Holt S."/>
            <person name="Cochrane G."/>
            <person name="Meng A."/>
            <person name="Brown T."/>
            <person name="Cohen L."/>
        </authorList>
    </citation>
    <scope>NUCLEOTIDE SEQUENCE</scope>
    <source>
        <strain evidence="1">OF101</strain>
    </source>
</reference>
<sequence length="299" mass="33607">MVCFCFEDCLASENPDLVRVAARVEECKNSFAHMVRYVQRWSAPHPPAARHVANVLIAASLRNNTCLEGLHGGHRRAKRQNSGARFSEPELQKLHAQASVYLAAIQGVAATSMRLERYIKGLGPCPIGGNRLPKEQLLAMRRQCPDLLEPDEMLTLYNSGLVPICDGPTDWDTDTRSGGLWMDLPPLPTPLVVLKGLSRPEFETDPELETDYKPVNEELLMTTWRAWHIMRVVFMHTAFLRGPCRKEQYSSDVAVIDDEDMKVLMIQASSNMEKILQQQASLSTADFDSWLCGDRQVAI</sequence>
<dbReference type="AlphaFoldDB" id="A0A7S1S7N9"/>